<dbReference type="AlphaFoldDB" id="A0A4R3RF33"/>
<dbReference type="EMBL" id="SMBK01000013">
    <property type="protein sequence ID" value="TCU34163.1"/>
    <property type="molecule type" value="Genomic_DNA"/>
</dbReference>
<dbReference type="Pfam" id="PF11367">
    <property type="entry name" value="Tail_completion_gp17"/>
    <property type="match status" value="1"/>
</dbReference>
<protein>
    <submittedName>
        <fullName evidence="1">Uncharacterized protein DUF3168</fullName>
    </submittedName>
</protein>
<gene>
    <name evidence="1" type="ORF">EV129_113148</name>
</gene>
<dbReference type="RefSeq" id="WP_132552920.1">
    <property type="nucleotide sequence ID" value="NZ_SMBK01000013.1"/>
</dbReference>
<sequence length="134" mass="14899">MSSIIIVNYLLARDAGVKALVSNRIYPIQAPQAIDQAYIVTNKVSGRDHPLTSGGGQNYRDRVSIEAIAPTGDMAIAISQAAMKCLDDVINRTFTNYKDVNCLYAGVGISDPDNINNEARRVLEQYFVWWKFKD</sequence>
<accession>A0A4R3RF33</accession>
<reference evidence="1 2" key="1">
    <citation type="submission" date="2019-03" db="EMBL/GenBank/DDBJ databases">
        <title>Genomic Encyclopedia of Type Strains, Phase IV (KMG-V): Genome sequencing to study the core and pangenomes of soil and plant-associated prokaryotes.</title>
        <authorList>
            <person name="Whitman W."/>
        </authorList>
    </citation>
    <scope>NUCLEOTIDE SEQUENCE [LARGE SCALE GENOMIC DNA]</scope>
    <source>
        <strain evidence="1 2">IE4868</strain>
    </source>
</reference>
<comment type="caution">
    <text evidence="1">The sequence shown here is derived from an EMBL/GenBank/DDBJ whole genome shotgun (WGS) entry which is preliminary data.</text>
</comment>
<organism evidence="1 2">
    <name type="scientific">Rhizobium azibense</name>
    <dbReference type="NCBI Taxonomy" id="1136135"/>
    <lineage>
        <taxon>Bacteria</taxon>
        <taxon>Pseudomonadati</taxon>
        <taxon>Pseudomonadota</taxon>
        <taxon>Alphaproteobacteria</taxon>
        <taxon>Hyphomicrobiales</taxon>
        <taxon>Rhizobiaceae</taxon>
        <taxon>Rhizobium/Agrobacterium group</taxon>
        <taxon>Rhizobium</taxon>
    </lineage>
</organism>
<dbReference type="Proteomes" id="UP000295507">
    <property type="component" value="Unassembled WGS sequence"/>
</dbReference>
<name>A0A4R3RF33_9HYPH</name>
<evidence type="ECO:0000313" key="1">
    <source>
        <dbReference type="EMBL" id="TCU34163.1"/>
    </source>
</evidence>
<evidence type="ECO:0000313" key="2">
    <source>
        <dbReference type="Proteomes" id="UP000295507"/>
    </source>
</evidence>
<dbReference type="InterPro" id="IPR021508">
    <property type="entry name" value="Gp17-like"/>
</dbReference>
<proteinExistence type="predicted"/>